<dbReference type="GO" id="GO:0042351">
    <property type="term" value="P:'de novo' GDP-L-fucose biosynthetic process"/>
    <property type="evidence" value="ECO:0007669"/>
    <property type="project" value="TreeGrafter"/>
</dbReference>
<accession>A0A367JMV4</accession>
<feature type="non-terminal residue" evidence="6">
    <location>
        <position position="106"/>
    </location>
</feature>
<keyword evidence="4" id="KW-0456">Lyase</keyword>
<dbReference type="InterPro" id="IPR006368">
    <property type="entry name" value="GDP_Man_deHydtase"/>
</dbReference>
<dbReference type="Proteomes" id="UP000252139">
    <property type="component" value="Unassembled WGS sequence"/>
</dbReference>
<gene>
    <name evidence="6" type="ORF">CU097_000963</name>
</gene>
<protein>
    <recommendedName>
        <fullName evidence="3">GDP-mannose 4,6-dehydratase</fullName>
        <ecNumber evidence="3">4.2.1.47</ecNumber>
    </recommendedName>
</protein>
<dbReference type="PANTHER" id="PTHR43715">
    <property type="entry name" value="GDP-MANNOSE 4,6-DEHYDRATASE"/>
    <property type="match status" value="1"/>
</dbReference>
<reference evidence="6 7" key="1">
    <citation type="journal article" date="2018" name="G3 (Bethesda)">
        <title>Phylogenetic and Phylogenomic Definition of Rhizopus Species.</title>
        <authorList>
            <person name="Gryganskyi A.P."/>
            <person name="Golan J."/>
            <person name="Dolatabadi S."/>
            <person name="Mondo S."/>
            <person name="Robb S."/>
            <person name="Idnurm A."/>
            <person name="Muszewska A."/>
            <person name="Steczkiewicz K."/>
            <person name="Masonjones S."/>
            <person name="Liao H.L."/>
            <person name="Gajdeczka M.T."/>
            <person name="Anike F."/>
            <person name="Vuek A."/>
            <person name="Anishchenko I.M."/>
            <person name="Voigt K."/>
            <person name="de Hoog G.S."/>
            <person name="Smith M.E."/>
            <person name="Heitman J."/>
            <person name="Vilgalys R."/>
            <person name="Stajich J.E."/>
        </authorList>
    </citation>
    <scope>NUCLEOTIDE SEQUENCE [LARGE SCALE GENOMIC DNA]</scope>
    <source>
        <strain evidence="6 7">CBS 357.93</strain>
    </source>
</reference>
<evidence type="ECO:0000256" key="2">
    <source>
        <dbReference type="ARBA" id="ARBA00009263"/>
    </source>
</evidence>
<dbReference type="PANTHER" id="PTHR43715:SF1">
    <property type="entry name" value="GDP-MANNOSE 4,6 DEHYDRATASE"/>
    <property type="match status" value="1"/>
</dbReference>
<dbReference type="EC" id="4.2.1.47" evidence="3"/>
<dbReference type="FunFam" id="3.40.50.720:FF:000924">
    <property type="entry name" value="GDP-mannose 4,6 dehydratase"/>
    <property type="match status" value="1"/>
</dbReference>
<evidence type="ECO:0000256" key="3">
    <source>
        <dbReference type="ARBA" id="ARBA00011989"/>
    </source>
</evidence>
<comment type="similarity">
    <text evidence="2">Belongs to the NAD(P)-dependent epimerase/dehydratase family. GDP-mannose 4,6-dehydratase subfamily.</text>
</comment>
<comment type="caution">
    <text evidence="6">The sequence shown here is derived from an EMBL/GenBank/DDBJ whole genome shotgun (WGS) entry which is preliminary data.</text>
</comment>
<dbReference type="InterPro" id="IPR036291">
    <property type="entry name" value="NAD(P)-bd_dom_sf"/>
</dbReference>
<organism evidence="6 7">
    <name type="scientific">Rhizopus azygosporus</name>
    <name type="common">Rhizopus microsporus var. azygosporus</name>
    <dbReference type="NCBI Taxonomy" id="86630"/>
    <lineage>
        <taxon>Eukaryota</taxon>
        <taxon>Fungi</taxon>
        <taxon>Fungi incertae sedis</taxon>
        <taxon>Mucoromycota</taxon>
        <taxon>Mucoromycotina</taxon>
        <taxon>Mucoromycetes</taxon>
        <taxon>Mucorales</taxon>
        <taxon>Mucorineae</taxon>
        <taxon>Rhizopodaceae</taxon>
        <taxon>Rhizopus</taxon>
    </lineage>
</organism>
<dbReference type="GO" id="GO:0008446">
    <property type="term" value="F:GDP-mannose 4,6-dehydratase activity"/>
    <property type="evidence" value="ECO:0007669"/>
    <property type="project" value="UniProtKB-EC"/>
</dbReference>
<evidence type="ECO:0000256" key="4">
    <source>
        <dbReference type="ARBA" id="ARBA00023239"/>
    </source>
</evidence>
<dbReference type="AlphaFoldDB" id="A0A367JMV4"/>
<evidence type="ECO:0000313" key="6">
    <source>
        <dbReference type="EMBL" id="RCH91248.1"/>
    </source>
</evidence>
<dbReference type="Pfam" id="PF16363">
    <property type="entry name" value="GDP_Man_Dehyd"/>
    <property type="match status" value="1"/>
</dbReference>
<comment type="cofactor">
    <cofactor evidence="1">
        <name>NADP(+)</name>
        <dbReference type="ChEBI" id="CHEBI:58349"/>
    </cofactor>
</comment>
<name>A0A367JMV4_RHIAZ</name>
<dbReference type="Gene3D" id="3.40.50.720">
    <property type="entry name" value="NAD(P)-binding Rossmann-like Domain"/>
    <property type="match status" value="1"/>
</dbReference>
<keyword evidence="7" id="KW-1185">Reference proteome</keyword>
<dbReference type="OrthoDB" id="10253554at2759"/>
<dbReference type="STRING" id="86630.A0A367JMV4"/>
<dbReference type="SUPFAM" id="SSF51735">
    <property type="entry name" value="NAD(P)-binding Rossmann-fold domains"/>
    <property type="match status" value="1"/>
</dbReference>
<dbReference type="EMBL" id="PJQL01000998">
    <property type="protein sequence ID" value="RCH91248.1"/>
    <property type="molecule type" value="Genomic_DNA"/>
</dbReference>
<evidence type="ECO:0000259" key="5">
    <source>
        <dbReference type="Pfam" id="PF16363"/>
    </source>
</evidence>
<proteinExistence type="inferred from homology"/>
<evidence type="ECO:0000313" key="7">
    <source>
        <dbReference type="Proteomes" id="UP000252139"/>
    </source>
</evidence>
<dbReference type="InterPro" id="IPR016040">
    <property type="entry name" value="NAD(P)-bd_dom"/>
</dbReference>
<sequence>MSENVIASVETLSKATNMSPEEYRARKVALITGVTGQDGSYLTEILLEKGYEVHGIIRRSSSFNTGRIEHIYRDRHETGVKFFLHYGDLTDSTCLVHIISKVLPTE</sequence>
<evidence type="ECO:0000256" key="1">
    <source>
        <dbReference type="ARBA" id="ARBA00001937"/>
    </source>
</evidence>
<feature type="domain" description="NAD(P)-binding" evidence="5">
    <location>
        <begin position="30"/>
        <end position="106"/>
    </location>
</feature>